<dbReference type="InterPro" id="IPR015251">
    <property type="entry name" value="PepX_N_dom"/>
</dbReference>
<dbReference type="HOGENOM" id="CLU_2343163_0_0_9"/>
<dbReference type="STRING" id="1071400.LBUCD034_0448"/>
<feature type="domain" description="X-Prolyl dipeptidyl aminopeptidase PepX N-terminal" evidence="1">
    <location>
        <begin position="1"/>
        <end position="97"/>
    </location>
</feature>
<dbReference type="Pfam" id="PF09168">
    <property type="entry name" value="PepX_N"/>
    <property type="match status" value="1"/>
</dbReference>
<accession>J9VYT6</accession>
<dbReference type="RefSeq" id="WP_014939418.1">
    <property type="nucleotide sequence ID" value="NC_018610.1"/>
</dbReference>
<dbReference type="SMART" id="SM00940">
    <property type="entry name" value="PepX_N"/>
    <property type="match status" value="1"/>
</dbReference>
<dbReference type="KEGG" id="lbn:LBUCD034_0448"/>
<keyword evidence="3" id="KW-1185">Reference proteome</keyword>
<dbReference type="AlphaFoldDB" id="J9VYT6"/>
<dbReference type="Proteomes" id="UP000007332">
    <property type="component" value="Chromosome"/>
</dbReference>
<sequence length="97" mass="11096">MKINQFGYVPTNHQQIINELTEIHFLNPTNLKISDPMELYRNFLLEYFSQHASLTTRLEKIHNLMATETIDAATFTKATGPGPLKRSIILASNYLDS</sequence>
<organism evidence="2 3">
    <name type="scientific">Lentilactobacillus buchneri subsp. silagei CD034</name>
    <dbReference type="NCBI Taxonomy" id="1071400"/>
    <lineage>
        <taxon>Bacteria</taxon>
        <taxon>Bacillati</taxon>
        <taxon>Bacillota</taxon>
        <taxon>Bacilli</taxon>
        <taxon>Lactobacillales</taxon>
        <taxon>Lactobacillaceae</taxon>
        <taxon>Lentilactobacillus</taxon>
        <taxon>Lentilactobacillus buchneri subsp. silagei</taxon>
    </lineage>
</organism>
<dbReference type="InterPro" id="IPR036313">
    <property type="entry name" value="PepX_N_dom_sf"/>
</dbReference>
<protein>
    <recommendedName>
        <fullName evidence="1">X-Prolyl dipeptidyl aminopeptidase PepX N-terminal domain-containing protein</fullName>
    </recommendedName>
</protein>
<gene>
    <name evidence="2" type="ORF">LBUCD034_0448</name>
</gene>
<name>J9VYT6_LENBU</name>
<proteinExistence type="predicted"/>
<dbReference type="GO" id="GO:0008239">
    <property type="term" value="F:dipeptidyl-peptidase activity"/>
    <property type="evidence" value="ECO:0007669"/>
    <property type="project" value="InterPro"/>
</dbReference>
<dbReference type="SUPFAM" id="SSF81761">
    <property type="entry name" value="X-Prolyl dipeptidyl aminopeptidase PepX, N-terminal domain"/>
    <property type="match status" value="1"/>
</dbReference>
<dbReference type="PATRIC" id="fig|1071400.3.peg.441"/>
<evidence type="ECO:0000313" key="2">
    <source>
        <dbReference type="EMBL" id="AFR99547.1"/>
    </source>
</evidence>
<evidence type="ECO:0000313" key="3">
    <source>
        <dbReference type="Proteomes" id="UP000007332"/>
    </source>
</evidence>
<dbReference type="EMBL" id="CP003043">
    <property type="protein sequence ID" value="AFR99547.1"/>
    <property type="molecule type" value="Genomic_DNA"/>
</dbReference>
<reference evidence="2 3" key="1">
    <citation type="journal article" date="2012" name="J. Biotechnol.">
        <title>Insights into the completely annotated genome of Lactobacillus buchneri CD034, a strain isolated from stable grass silage.</title>
        <authorList>
            <person name="Heinl S."/>
            <person name="Wibberg D."/>
            <person name="Eikmeyer F."/>
            <person name="Szczepanowski R."/>
            <person name="Blom J."/>
            <person name="Linke B."/>
            <person name="Goesmann A."/>
            <person name="Grabherr R."/>
            <person name="Schwab H."/>
            <person name="Puhler A."/>
            <person name="Schluter A."/>
        </authorList>
    </citation>
    <scope>NUCLEOTIDE SEQUENCE [LARGE SCALE GENOMIC DNA]</scope>
    <source>
        <strain evidence="2 3">CD034</strain>
    </source>
</reference>
<evidence type="ECO:0000259" key="1">
    <source>
        <dbReference type="SMART" id="SM00940"/>
    </source>
</evidence>
<dbReference type="GO" id="GO:0006508">
    <property type="term" value="P:proteolysis"/>
    <property type="evidence" value="ECO:0007669"/>
    <property type="project" value="InterPro"/>
</dbReference>